<comment type="caution">
    <text evidence="1">The sequence shown here is derived from an EMBL/GenBank/DDBJ whole genome shotgun (WGS) entry which is preliminary data.</text>
</comment>
<protein>
    <submittedName>
        <fullName evidence="1">Uncharacterized protein</fullName>
    </submittedName>
</protein>
<dbReference type="AlphaFoldDB" id="A0A401W2I6"/>
<keyword evidence="2" id="KW-1185">Reference proteome</keyword>
<accession>A0A401W2I6</accession>
<evidence type="ECO:0000313" key="1">
    <source>
        <dbReference type="EMBL" id="GCD43502.1"/>
    </source>
</evidence>
<evidence type="ECO:0000313" key="2">
    <source>
        <dbReference type="Proteomes" id="UP000286746"/>
    </source>
</evidence>
<name>A0A401W2I6_STREY</name>
<sequence length="387" mass="41443">MSTYAPEATDTTEPEFPVTFRVPPAFHEIPLIDDVDILVEELRFLAIEVYPEGSHELWFAYVAMQLQAVEDMLVAGVSYAGFCILDIEGQRSTASVTASLIDGGPQVRTVNCKELAVQLAEESPKSEVEIVKLAAGEAAVRITPEAVDLPADMTDSGRPESLTIGKIAVFFPIPGQRQVCLFELSTPCMDDWNLYSELFFNIVNTIEVTGAPGGGSAPVPAHDGAVQPAAVSPVVVPEKAAPQPPTLELTKKLYWHSSRLLDALALRGRMEQNAQPFTITCDDCTAKGLRSSCSAQHDWRIEDIDPDSLPAAVQRLSAYLSGGGWSVEASAGKTVRPLRAAAGVGAPSEIAGYSVSVTEYVAERRLEVRLVSPCVRSAPAPEGSTFG</sequence>
<dbReference type="Proteomes" id="UP000286746">
    <property type="component" value="Unassembled WGS sequence"/>
</dbReference>
<reference evidence="1 2" key="1">
    <citation type="submission" date="2018-11" db="EMBL/GenBank/DDBJ databases">
        <title>Whole genome sequence of Streptomyces paromomycinus NBRC 15454(T).</title>
        <authorList>
            <person name="Komaki H."/>
            <person name="Tamura T."/>
        </authorList>
    </citation>
    <scope>NUCLEOTIDE SEQUENCE [LARGE SCALE GENOMIC DNA]</scope>
    <source>
        <strain evidence="1 2">NBRC 15454</strain>
    </source>
</reference>
<gene>
    <name evidence="1" type="ORF">GKJPGBOP_03183</name>
</gene>
<dbReference type="EMBL" id="BHZD01000001">
    <property type="protein sequence ID" value="GCD43502.1"/>
    <property type="molecule type" value="Genomic_DNA"/>
</dbReference>
<dbReference type="RefSeq" id="WP_125054613.1">
    <property type="nucleotide sequence ID" value="NZ_BHZD01000001.1"/>
</dbReference>
<proteinExistence type="predicted"/>
<organism evidence="1 2">
    <name type="scientific">Streptomyces paromomycinus</name>
    <name type="common">Streptomyces rimosus subsp. paromomycinus</name>
    <dbReference type="NCBI Taxonomy" id="92743"/>
    <lineage>
        <taxon>Bacteria</taxon>
        <taxon>Bacillati</taxon>
        <taxon>Actinomycetota</taxon>
        <taxon>Actinomycetes</taxon>
        <taxon>Kitasatosporales</taxon>
        <taxon>Streptomycetaceae</taxon>
        <taxon>Streptomyces</taxon>
    </lineage>
</organism>